<dbReference type="PROSITE" id="PS50893">
    <property type="entry name" value="ABC_TRANSPORTER_2"/>
    <property type="match status" value="1"/>
</dbReference>
<name>A0ABZ1SBJ1_9ACTN</name>
<feature type="region of interest" description="Disordered" evidence="5">
    <location>
        <begin position="1"/>
        <end position="22"/>
    </location>
</feature>
<dbReference type="Pfam" id="PF08352">
    <property type="entry name" value="oligo_HPY"/>
    <property type="match status" value="1"/>
</dbReference>
<dbReference type="SUPFAM" id="SSF52540">
    <property type="entry name" value="P-loop containing nucleoside triphosphate hydrolases"/>
    <property type="match status" value="1"/>
</dbReference>
<dbReference type="EMBL" id="CP108084">
    <property type="protein sequence ID" value="WUP51785.1"/>
    <property type="molecule type" value="Genomic_DNA"/>
</dbReference>
<dbReference type="InterPro" id="IPR003593">
    <property type="entry name" value="AAA+_ATPase"/>
</dbReference>
<dbReference type="PANTHER" id="PTHR43776:SF7">
    <property type="entry name" value="D,D-DIPEPTIDE TRANSPORT ATP-BINDING PROTEIN DDPF-RELATED"/>
    <property type="match status" value="1"/>
</dbReference>
<dbReference type="InterPro" id="IPR017871">
    <property type="entry name" value="ABC_transporter-like_CS"/>
</dbReference>
<keyword evidence="8" id="KW-1185">Reference proteome</keyword>
<dbReference type="InterPro" id="IPR013563">
    <property type="entry name" value="Oligopep_ABC_C"/>
</dbReference>
<sequence length="299" mass="32604">MTETPQIDPAPAPLAAATPDTAGDPVISARQVVRRYRRPRRSLTRPGPVVEALRGVDLDVAYGQRLGIVGESGSGKSTLIRLLAGLDRPTSGSIRFAGREITRLPDRSLRFLRRDLQMVFQDPMSSLDPRMTVGDIIREPLVALGHPDSRARVAELLDAVGLPAAAAHRYPHQFSGGQRQRISIARALSPRPKVLVADEPVSALDVSVRAQILNLLMDLVDEFSLTLVFVSHDLSVVRHVCDTVVVMRDGEIVERGATAAVYERPTHPYTEALLAAAPTLRKALAAHAAARNRKEPQER</sequence>
<dbReference type="InterPro" id="IPR027417">
    <property type="entry name" value="P-loop_NTPase"/>
</dbReference>
<dbReference type="Gene3D" id="3.40.50.300">
    <property type="entry name" value="P-loop containing nucleotide triphosphate hydrolases"/>
    <property type="match status" value="1"/>
</dbReference>
<dbReference type="PANTHER" id="PTHR43776">
    <property type="entry name" value="TRANSPORT ATP-BINDING PROTEIN"/>
    <property type="match status" value="1"/>
</dbReference>
<dbReference type="PROSITE" id="PS00211">
    <property type="entry name" value="ABC_TRANSPORTER_1"/>
    <property type="match status" value="1"/>
</dbReference>
<evidence type="ECO:0000256" key="1">
    <source>
        <dbReference type="ARBA" id="ARBA00005417"/>
    </source>
</evidence>
<feature type="domain" description="ABC transporter" evidence="6">
    <location>
        <begin position="27"/>
        <end position="274"/>
    </location>
</feature>
<accession>A0ABZ1SBJ1</accession>
<dbReference type="Pfam" id="PF00005">
    <property type="entry name" value="ABC_tran"/>
    <property type="match status" value="1"/>
</dbReference>
<feature type="compositionally biased region" description="Low complexity" evidence="5">
    <location>
        <begin position="13"/>
        <end position="22"/>
    </location>
</feature>
<organism evidence="7 8">
    <name type="scientific">Micromonospora globbae</name>
    <dbReference type="NCBI Taxonomy" id="1894969"/>
    <lineage>
        <taxon>Bacteria</taxon>
        <taxon>Bacillati</taxon>
        <taxon>Actinomycetota</taxon>
        <taxon>Actinomycetes</taxon>
        <taxon>Micromonosporales</taxon>
        <taxon>Micromonosporaceae</taxon>
        <taxon>Micromonospora</taxon>
    </lineage>
</organism>
<dbReference type="Proteomes" id="UP001432190">
    <property type="component" value="Chromosome"/>
</dbReference>
<keyword evidence="2" id="KW-0813">Transport</keyword>
<dbReference type="RefSeq" id="WP_328852923.1">
    <property type="nucleotide sequence ID" value="NZ_CP108084.1"/>
</dbReference>
<comment type="similarity">
    <text evidence="1">Belongs to the ABC transporter superfamily.</text>
</comment>
<evidence type="ECO:0000256" key="4">
    <source>
        <dbReference type="ARBA" id="ARBA00022840"/>
    </source>
</evidence>
<evidence type="ECO:0000313" key="7">
    <source>
        <dbReference type="EMBL" id="WUP51785.1"/>
    </source>
</evidence>
<gene>
    <name evidence="7" type="ORF">OG994_09870</name>
</gene>
<keyword evidence="4 7" id="KW-0067">ATP-binding</keyword>
<dbReference type="CDD" id="cd03257">
    <property type="entry name" value="ABC_NikE_OppD_transporters"/>
    <property type="match status" value="1"/>
</dbReference>
<dbReference type="InterPro" id="IPR003439">
    <property type="entry name" value="ABC_transporter-like_ATP-bd"/>
</dbReference>
<dbReference type="InterPro" id="IPR050319">
    <property type="entry name" value="ABC_transp_ATP-bind"/>
</dbReference>
<evidence type="ECO:0000256" key="2">
    <source>
        <dbReference type="ARBA" id="ARBA00022448"/>
    </source>
</evidence>
<evidence type="ECO:0000256" key="3">
    <source>
        <dbReference type="ARBA" id="ARBA00022741"/>
    </source>
</evidence>
<dbReference type="GO" id="GO:0005524">
    <property type="term" value="F:ATP binding"/>
    <property type="evidence" value="ECO:0007669"/>
    <property type="project" value="UniProtKB-KW"/>
</dbReference>
<dbReference type="SMART" id="SM00382">
    <property type="entry name" value="AAA"/>
    <property type="match status" value="1"/>
</dbReference>
<evidence type="ECO:0000313" key="8">
    <source>
        <dbReference type="Proteomes" id="UP001432190"/>
    </source>
</evidence>
<keyword evidence="3" id="KW-0547">Nucleotide-binding</keyword>
<reference evidence="7" key="1">
    <citation type="submission" date="2022-10" db="EMBL/GenBank/DDBJ databases">
        <title>The complete genomes of actinobacterial strains from the NBC collection.</title>
        <authorList>
            <person name="Joergensen T.S."/>
            <person name="Alvarez Arevalo M."/>
            <person name="Sterndorff E.B."/>
            <person name="Faurdal D."/>
            <person name="Vuksanovic O."/>
            <person name="Mourched A.-S."/>
            <person name="Charusanti P."/>
            <person name="Shaw S."/>
            <person name="Blin K."/>
            <person name="Weber T."/>
        </authorList>
    </citation>
    <scope>NUCLEOTIDE SEQUENCE</scope>
    <source>
        <strain evidence="7">NBC_00256</strain>
    </source>
</reference>
<evidence type="ECO:0000256" key="5">
    <source>
        <dbReference type="SAM" id="MobiDB-lite"/>
    </source>
</evidence>
<proteinExistence type="inferred from homology"/>
<evidence type="ECO:0000259" key="6">
    <source>
        <dbReference type="PROSITE" id="PS50893"/>
    </source>
</evidence>
<protein>
    <submittedName>
        <fullName evidence="7">ATP-binding cassette domain-containing protein</fullName>
    </submittedName>
</protein>